<evidence type="ECO:0000313" key="2">
    <source>
        <dbReference type="EMBL" id="UEM13702.1"/>
    </source>
</evidence>
<dbReference type="RefSeq" id="WP_208084201.1">
    <property type="nucleotide sequence ID" value="NZ_CP086136.1"/>
</dbReference>
<dbReference type="KEGG" id="bban:J4G43_005120"/>
<dbReference type="PROSITE" id="PS00616">
    <property type="entry name" value="HIS_ACID_PHOSPHAT_1"/>
    <property type="match status" value="1"/>
</dbReference>
<evidence type="ECO:0000313" key="3">
    <source>
        <dbReference type="Proteomes" id="UP000664702"/>
    </source>
</evidence>
<gene>
    <name evidence="2" type="ORF">J4G43_005120</name>
    <name evidence="1" type="ORF">J4G43_07320</name>
</gene>
<dbReference type="EMBL" id="CP086136">
    <property type="protein sequence ID" value="UEM13702.1"/>
    <property type="molecule type" value="Genomic_DNA"/>
</dbReference>
<dbReference type="AlphaFoldDB" id="A0A939M0Q7"/>
<proteinExistence type="predicted"/>
<evidence type="ECO:0000313" key="1">
    <source>
        <dbReference type="EMBL" id="MBO1860788.1"/>
    </source>
</evidence>
<name>A0A939M0Q7_9BRAD</name>
<dbReference type="EMBL" id="JAGEMI010000001">
    <property type="protein sequence ID" value="MBO1860788.1"/>
    <property type="molecule type" value="Genomic_DNA"/>
</dbReference>
<sequence>MANNAINGPDEMNKLTEASIANRAADPAVDEVVTLREAAIQLGMRVPPKKKREKIADAELLKLLRAEKVHAGFHAPGVGPVWVPIPSKYWLKISGATFRKIRVGQSNRLKGEYKVRLRPFATEYAAARRGTDKQPPSAEHLFCDLLEHESDFFEVMLPISEWEDYKRSLPEMLTDFVQDDGSGGKSGRNKLESWKDVNALLAAYLLKREIRSSEDESCESIARNVLDIARRIPGKLRLPAIATVFRHGIRTPYSG</sequence>
<reference evidence="1" key="1">
    <citation type="submission" date="2021-03" db="EMBL/GenBank/DDBJ databases">
        <title>Whole Genome Sequence of Bradyrhizobium sp. Strain 144S4.</title>
        <authorList>
            <person name="Bromfield E.S.P."/>
            <person name="Cloutier S."/>
        </authorList>
    </citation>
    <scope>NUCLEOTIDE SEQUENCE [LARGE SCALE GENOMIC DNA]</scope>
    <source>
        <strain evidence="1">144S4</strain>
    </source>
</reference>
<organism evidence="1">
    <name type="scientific">Bradyrhizobium barranii subsp. barranii</name>
    <dbReference type="NCBI Taxonomy" id="2823807"/>
    <lineage>
        <taxon>Bacteria</taxon>
        <taxon>Pseudomonadati</taxon>
        <taxon>Pseudomonadota</taxon>
        <taxon>Alphaproteobacteria</taxon>
        <taxon>Hyphomicrobiales</taxon>
        <taxon>Nitrobacteraceae</taxon>
        <taxon>Bradyrhizobium</taxon>
        <taxon>Bradyrhizobium barranii</taxon>
    </lineage>
</organism>
<reference evidence="2 3" key="2">
    <citation type="journal article" date="2022" name="Int. J. Syst. Evol. Microbiol.">
        <title>Strains of Bradyrhizobium barranii sp. nov. associated with legumes native to Canada are symbionts of soybeans and belong to different subspecies (subsp. barranii subsp. nov. and subsp. apii subsp. nov.) and symbiovars (sv. glycinearum and sv. septentrionale).</title>
        <authorList>
            <person name="Bromfield E.S.P."/>
            <person name="Cloutier S."/>
            <person name="Wasai-Hara S."/>
            <person name="Minamisawa K."/>
        </authorList>
    </citation>
    <scope>NUCLEOTIDE SEQUENCE [LARGE SCALE GENOMIC DNA]</scope>
    <source>
        <strain evidence="2 3">144S4</strain>
    </source>
</reference>
<accession>A0A939M0Q7</accession>
<dbReference type="Proteomes" id="UP000664702">
    <property type="component" value="Chromosome"/>
</dbReference>
<dbReference type="InterPro" id="IPR033379">
    <property type="entry name" value="Acid_Pase_AS"/>
</dbReference>
<protein>
    <submittedName>
        <fullName evidence="1">Uncharacterized protein</fullName>
    </submittedName>
</protein>